<dbReference type="InterPro" id="IPR000477">
    <property type="entry name" value="RT_dom"/>
</dbReference>
<dbReference type="CDD" id="cd01650">
    <property type="entry name" value="RT_nLTR_like"/>
    <property type="match status" value="1"/>
</dbReference>
<dbReference type="GO" id="GO:0003676">
    <property type="term" value="F:nucleic acid binding"/>
    <property type="evidence" value="ECO:0007669"/>
    <property type="project" value="InterPro"/>
</dbReference>
<dbReference type="Pfam" id="PF14529">
    <property type="entry name" value="Exo_endo_phos_2"/>
    <property type="match status" value="1"/>
</dbReference>
<proteinExistence type="predicted"/>
<dbReference type="SUPFAM" id="SSF56219">
    <property type="entry name" value="DNase I-like"/>
    <property type="match status" value="1"/>
</dbReference>
<keyword evidence="1" id="KW-0862">Zinc</keyword>
<evidence type="ECO:0000313" key="6">
    <source>
        <dbReference type="Proteomes" id="UP001430953"/>
    </source>
</evidence>
<evidence type="ECO:0000313" key="5">
    <source>
        <dbReference type="EMBL" id="KAL0098776.1"/>
    </source>
</evidence>
<keyword evidence="1" id="KW-0863">Zinc-finger</keyword>
<sequence length="1204" mass="133848">MPLGKRKRVIIGRKRTAEQRNDATSALERAAAMEEEESRILNANHPISARSQQRADKLEEDFLDDNRNAPSRDLASTVLRDMAVVLRVSGVSKGLKGEYSKALREIACRTRANVTTMLTRLNTDVNTLRETIAQISPTQPPQSKKRREDPIPYKTTTGPISGTSKVVTSEVVSTKTTFKKPTNKAASEISTNAISSVHFKYLDELFHSWCTGKSSGEPRTRNQPRSSQATTGTDKESSKSKPVTASEHPRSATAIAGTSKESPGVETWATVAGRKTKNSNKTVGQGSRTTSGKKAPEQPKPKTTKRKTPNSAAVSITCENGQYQEILKMAKDRIDLKKLGIDSLRPKRGITGSIIYEIKGDNHNEKAKVLAKELSTALASVQQVRIACPQKTADIRIRDLDDYTRKDDVINAVLTSFETCRQEDLKLGEIRRSYNGLYTTVLKCPVAVANQLIEKKRIQIGWVSARIEALPARPLQCFRCLQKGHVRENCNSPIDRSNSCFRCGETNHTAVTCKNLPKCLICEELKKPFRHKMGGPACNAKTNRRQPRTQPASNTNRQDDGNPPQLSKEVMEVETQEVPEAPKLAPEITQDLLLHTLAECGGGIALISEPFNIPDKHPNWMSDPAGSVAIFWLGNDNACNPITSGTGWTAAKWRNIIVMATYLPPSINLEDMETSLEEISDFIKRTPATPILLGGDFNAKSPEWGCKFWDQKGRLLADWASGLGLLLVNRGDVNTCVAWRGESTVDITWANYSAVKHVCNWRVWEELETLKNSDQKKWALRKLNMDLLMTALESATWPEDIPADEPEDEAKKLTRILTDACNMAMPLCSNTRVKGAYWWNESIASLRKQAVIKQRAFTRCRRRRRSTQEEVDQAYEDYREARRNLRIAITAAKTAAWAELMETIDSDPWGRPYKIISGQYRRRGPPATEMLESQQITEIVTTLFPRDTSQAVIPTPLEDIDSGEEEEQEDPTVTEEEITRAIKGIKANKAPGPDNVPGKIITLAADILLPRLCRVFTRLLREGVFPREWKRASLVLIPKPGKPLDNASSFRPICLIDELGKLMERIINCRLTEWVESTGRGLSVNQFGFRKGHSTIDAIQAVKKYVHKSNEKGETRGVPQGSVLGPTLWILTYDAVLQAPIPSGCNTICYADDTLVLSTGLSWREAVVKSELAVHIVVETIKSLASTQSAGISRNTTLRTKTGG</sequence>
<dbReference type="SMART" id="SM00343">
    <property type="entry name" value="ZnF_C2HC"/>
    <property type="match status" value="2"/>
</dbReference>
<dbReference type="PANTHER" id="PTHR19446">
    <property type="entry name" value="REVERSE TRANSCRIPTASES"/>
    <property type="match status" value="1"/>
</dbReference>
<dbReference type="AlphaFoldDB" id="A0AAW2E929"/>
<feature type="domain" description="CCHC-type" evidence="3">
    <location>
        <begin position="477"/>
        <end position="490"/>
    </location>
</feature>
<dbReference type="InterPro" id="IPR036691">
    <property type="entry name" value="Endo/exonu/phosph_ase_sf"/>
</dbReference>
<evidence type="ECO:0000256" key="2">
    <source>
        <dbReference type="SAM" id="MobiDB-lite"/>
    </source>
</evidence>
<dbReference type="InterPro" id="IPR001878">
    <property type="entry name" value="Znf_CCHC"/>
</dbReference>
<gene>
    <name evidence="5" type="ORF">PUN28_020936</name>
</gene>
<evidence type="ECO:0000256" key="1">
    <source>
        <dbReference type="PROSITE-ProRule" id="PRU00047"/>
    </source>
</evidence>
<name>A0AAW2E929_9HYME</name>
<dbReference type="Pfam" id="PF00078">
    <property type="entry name" value="RVT_1"/>
    <property type="match status" value="1"/>
</dbReference>
<dbReference type="SUPFAM" id="SSF57756">
    <property type="entry name" value="Retrovirus zinc finger-like domains"/>
    <property type="match status" value="1"/>
</dbReference>
<dbReference type="EMBL" id="JADYXP020000036">
    <property type="protein sequence ID" value="KAL0098776.1"/>
    <property type="molecule type" value="Genomic_DNA"/>
</dbReference>
<organism evidence="5 6">
    <name type="scientific">Cardiocondyla obscurior</name>
    <dbReference type="NCBI Taxonomy" id="286306"/>
    <lineage>
        <taxon>Eukaryota</taxon>
        <taxon>Metazoa</taxon>
        <taxon>Ecdysozoa</taxon>
        <taxon>Arthropoda</taxon>
        <taxon>Hexapoda</taxon>
        <taxon>Insecta</taxon>
        <taxon>Pterygota</taxon>
        <taxon>Neoptera</taxon>
        <taxon>Endopterygota</taxon>
        <taxon>Hymenoptera</taxon>
        <taxon>Apocrita</taxon>
        <taxon>Aculeata</taxon>
        <taxon>Formicoidea</taxon>
        <taxon>Formicidae</taxon>
        <taxon>Myrmicinae</taxon>
        <taxon>Cardiocondyla</taxon>
    </lineage>
</organism>
<dbReference type="PROSITE" id="PS50158">
    <property type="entry name" value="ZF_CCHC"/>
    <property type="match status" value="2"/>
</dbReference>
<keyword evidence="6" id="KW-1185">Reference proteome</keyword>
<feature type="domain" description="Reverse transcriptase" evidence="4">
    <location>
        <begin position="1018"/>
        <end position="1204"/>
    </location>
</feature>
<feature type="region of interest" description="Disordered" evidence="2">
    <location>
        <begin position="533"/>
        <end position="565"/>
    </location>
</feature>
<evidence type="ECO:0000259" key="4">
    <source>
        <dbReference type="PROSITE" id="PS50878"/>
    </source>
</evidence>
<dbReference type="CDD" id="cd09077">
    <property type="entry name" value="R1-I-EN"/>
    <property type="match status" value="1"/>
</dbReference>
<dbReference type="PROSITE" id="PS50878">
    <property type="entry name" value="RT_POL"/>
    <property type="match status" value="1"/>
</dbReference>
<dbReference type="InterPro" id="IPR005135">
    <property type="entry name" value="Endo/exonuclease/phosphatase"/>
</dbReference>
<feature type="compositionally biased region" description="Polar residues" evidence="2">
    <location>
        <begin position="221"/>
        <end position="232"/>
    </location>
</feature>
<reference evidence="5 6" key="1">
    <citation type="submission" date="2023-03" db="EMBL/GenBank/DDBJ databases">
        <title>High recombination rates correlate with genetic variation in Cardiocondyla obscurior ants.</title>
        <authorList>
            <person name="Errbii M."/>
        </authorList>
    </citation>
    <scope>NUCLEOTIDE SEQUENCE [LARGE SCALE GENOMIC DNA]</scope>
    <source>
        <strain evidence="5">Alpha-2009</strain>
        <tissue evidence="5">Whole body</tissue>
    </source>
</reference>
<comment type="caution">
    <text evidence="5">The sequence shown here is derived from an EMBL/GenBank/DDBJ whole genome shotgun (WGS) entry which is preliminary data.</text>
</comment>
<dbReference type="Gene3D" id="3.60.10.10">
    <property type="entry name" value="Endonuclease/exonuclease/phosphatase"/>
    <property type="match status" value="1"/>
</dbReference>
<dbReference type="GO" id="GO:0008270">
    <property type="term" value="F:zinc ion binding"/>
    <property type="evidence" value="ECO:0007669"/>
    <property type="project" value="UniProtKB-KW"/>
</dbReference>
<dbReference type="Proteomes" id="UP001430953">
    <property type="component" value="Unassembled WGS sequence"/>
</dbReference>
<dbReference type="GO" id="GO:0003824">
    <property type="term" value="F:catalytic activity"/>
    <property type="evidence" value="ECO:0007669"/>
    <property type="project" value="InterPro"/>
</dbReference>
<accession>A0AAW2E929</accession>
<feature type="domain" description="CCHC-type" evidence="3">
    <location>
        <begin position="500"/>
        <end position="515"/>
    </location>
</feature>
<feature type="region of interest" description="Disordered" evidence="2">
    <location>
        <begin position="213"/>
        <end position="310"/>
    </location>
</feature>
<evidence type="ECO:0000259" key="3">
    <source>
        <dbReference type="PROSITE" id="PS50158"/>
    </source>
</evidence>
<protein>
    <submittedName>
        <fullName evidence="5">Uncharacterized protein</fullName>
    </submittedName>
</protein>
<keyword evidence="1" id="KW-0479">Metal-binding</keyword>
<feature type="compositionally biased region" description="Polar residues" evidence="2">
    <location>
        <begin position="279"/>
        <end position="292"/>
    </location>
</feature>
<dbReference type="Gene3D" id="4.10.60.10">
    <property type="entry name" value="Zinc finger, CCHC-type"/>
    <property type="match status" value="1"/>
</dbReference>
<dbReference type="InterPro" id="IPR036875">
    <property type="entry name" value="Znf_CCHC_sf"/>
</dbReference>
<feature type="region of interest" description="Disordered" evidence="2">
    <location>
        <begin position="134"/>
        <end position="162"/>
    </location>
</feature>